<dbReference type="Pfam" id="PF00719">
    <property type="entry name" value="Pyrophosphatase"/>
    <property type="match status" value="1"/>
</dbReference>
<name>M1KBD8_ENCCN</name>
<reference evidence="7" key="1">
    <citation type="journal article" date="2013" name="Eukaryot. Cell">
        <title>Extremely Reduced Levels of Heterozygosity in the Vertebrate Pathogen Encephalitozoon cuniculi.</title>
        <authorList>
            <person name="Selman M."/>
            <person name="Sak B."/>
            <person name="Kvac M."/>
            <person name="Farinelli L."/>
            <person name="Weiss L.M."/>
            <person name="Corradi N."/>
        </authorList>
    </citation>
    <scope>NUCLEOTIDE SEQUENCE</scope>
</reference>
<proteinExistence type="inferred from homology"/>
<evidence type="ECO:0000256" key="3">
    <source>
        <dbReference type="ARBA" id="ARBA00012146"/>
    </source>
</evidence>
<dbReference type="EMBL" id="KC513620">
    <property type="protein sequence ID" value="AGE96485.1"/>
    <property type="molecule type" value="Genomic_DNA"/>
</dbReference>
<dbReference type="VEuPathDB" id="MicrosporidiaDB:ECU10_0340"/>
<evidence type="ECO:0000256" key="2">
    <source>
        <dbReference type="ARBA" id="ARBA00006220"/>
    </source>
</evidence>
<dbReference type="CDD" id="cd00412">
    <property type="entry name" value="pyrophosphatase"/>
    <property type="match status" value="1"/>
</dbReference>
<dbReference type="VEuPathDB" id="MicrosporidiaDB:AEWQ_100240"/>
<evidence type="ECO:0000256" key="1">
    <source>
        <dbReference type="ARBA" id="ARBA00001946"/>
    </source>
</evidence>
<gene>
    <name evidence="7" type="ORF">ECU10_0340</name>
</gene>
<evidence type="ECO:0000256" key="6">
    <source>
        <dbReference type="ARBA" id="ARBA00022842"/>
    </source>
</evidence>
<dbReference type="InterPro" id="IPR008162">
    <property type="entry name" value="Pyrophosphatase"/>
</dbReference>
<dbReference type="GO" id="GO:0000287">
    <property type="term" value="F:magnesium ion binding"/>
    <property type="evidence" value="ECO:0007669"/>
    <property type="project" value="InterPro"/>
</dbReference>
<comment type="cofactor">
    <cofactor evidence="1">
        <name>Mg(2+)</name>
        <dbReference type="ChEBI" id="CHEBI:18420"/>
    </cofactor>
</comment>
<dbReference type="Gene3D" id="3.90.80.10">
    <property type="entry name" value="Inorganic pyrophosphatase"/>
    <property type="match status" value="1"/>
</dbReference>
<dbReference type="SUPFAM" id="SSF50324">
    <property type="entry name" value="Inorganic pyrophosphatase"/>
    <property type="match status" value="1"/>
</dbReference>
<evidence type="ECO:0000256" key="5">
    <source>
        <dbReference type="ARBA" id="ARBA00022801"/>
    </source>
</evidence>
<dbReference type="PROSITE" id="PS00387">
    <property type="entry name" value="PPASE"/>
    <property type="match status" value="1"/>
</dbReference>
<sequence>MPAYSTVRVGKKYSPSFKVYVTQDGKIVSPFHDIPLYMSGNREIVSVVNEIPRFENGKFEINKEEAFNPIKQDIKKGWPRFVKNVFPMKGYLWNYGALPQTWENPHEVDRHTGARGDNDPLDVIEIGRKRKEVGEVYQAKVLGSIALVDEGECDWKVVVIDVNDEKAKEINDIEDVRKVYEGLLEQTIFWFKNYKVPDGKPKNNFALDGKYMDKKFTVGIIKSAYENWCGMINSKSDTNICKENSTLMDKVDSPAIVQEDLSDEEVPECVHQFEFIK</sequence>
<dbReference type="GO" id="GO:0004427">
    <property type="term" value="F:inorganic diphosphate phosphatase activity"/>
    <property type="evidence" value="ECO:0007669"/>
    <property type="project" value="UniProtKB-EC"/>
</dbReference>
<dbReference type="GO" id="GO:0005737">
    <property type="term" value="C:cytoplasm"/>
    <property type="evidence" value="ECO:0007669"/>
    <property type="project" value="InterPro"/>
</dbReference>
<dbReference type="VEuPathDB" id="MicrosporidiaDB:AEWD_100240"/>
<dbReference type="InterPro" id="IPR036649">
    <property type="entry name" value="Pyrophosphatase_sf"/>
</dbReference>
<dbReference type="EC" id="3.6.1.1" evidence="3"/>
<dbReference type="VEuPathDB" id="MicrosporidiaDB:M970_100240"/>
<comment type="similarity">
    <text evidence="2">Belongs to the PPase family.</text>
</comment>
<protein>
    <recommendedName>
        <fullName evidence="3">inorganic diphosphatase</fullName>
        <ecNumber evidence="3">3.6.1.1</ecNumber>
    </recommendedName>
</protein>
<evidence type="ECO:0000313" key="7">
    <source>
        <dbReference type="EMBL" id="AGE96485.1"/>
    </source>
</evidence>
<dbReference type="PANTHER" id="PTHR10286">
    <property type="entry name" value="INORGANIC PYROPHOSPHATASE"/>
    <property type="match status" value="1"/>
</dbReference>
<keyword evidence="4" id="KW-0479">Metal-binding</keyword>
<keyword evidence="5" id="KW-0378">Hydrolase</keyword>
<evidence type="ECO:0000256" key="4">
    <source>
        <dbReference type="ARBA" id="ARBA00022723"/>
    </source>
</evidence>
<organism evidence="7">
    <name type="scientific">Encephalitozoon cuniculi</name>
    <name type="common">Microsporidian parasite</name>
    <dbReference type="NCBI Taxonomy" id="6035"/>
    <lineage>
        <taxon>Eukaryota</taxon>
        <taxon>Fungi</taxon>
        <taxon>Fungi incertae sedis</taxon>
        <taxon>Microsporidia</taxon>
        <taxon>Unikaryonidae</taxon>
        <taxon>Encephalitozoon</taxon>
    </lineage>
</organism>
<accession>M1KBD8</accession>
<dbReference type="VEuPathDB" id="MicrosporidiaDB:AEWR_100240"/>
<dbReference type="AlphaFoldDB" id="M1KBD8"/>
<dbReference type="GO" id="GO:0006796">
    <property type="term" value="P:phosphate-containing compound metabolic process"/>
    <property type="evidence" value="ECO:0007669"/>
    <property type="project" value="InterPro"/>
</dbReference>
<keyword evidence="6" id="KW-0460">Magnesium</keyword>